<comment type="caution">
    <text evidence="6">The sequence shown here is derived from an EMBL/GenBank/DDBJ whole genome shotgun (WGS) entry which is preliminary data.</text>
</comment>
<evidence type="ECO:0000256" key="1">
    <source>
        <dbReference type="ARBA" id="ARBA00004123"/>
    </source>
</evidence>
<keyword evidence="4" id="KW-0539">Nucleus</keyword>
<reference evidence="6 7" key="1">
    <citation type="submission" date="2024-09" db="EMBL/GenBank/DDBJ databases">
        <title>Chromosome-scale assembly of Riccia sorocarpa.</title>
        <authorList>
            <person name="Paukszto L."/>
        </authorList>
    </citation>
    <scope>NUCLEOTIDE SEQUENCE [LARGE SCALE GENOMIC DNA]</scope>
    <source>
        <strain evidence="6">LP-2024</strain>
        <tissue evidence="6">Aerial parts of the thallus</tissue>
    </source>
</reference>
<dbReference type="InterPro" id="IPR009057">
    <property type="entry name" value="Homeodomain-like_sf"/>
</dbReference>
<evidence type="ECO:0000313" key="7">
    <source>
        <dbReference type="Proteomes" id="UP001633002"/>
    </source>
</evidence>
<comment type="subcellular location">
    <subcellularLocation>
        <location evidence="1">Nucleus</location>
    </subcellularLocation>
</comment>
<feature type="region of interest" description="Disordered" evidence="5">
    <location>
        <begin position="244"/>
        <end position="269"/>
    </location>
</feature>
<dbReference type="Gene3D" id="1.10.10.60">
    <property type="entry name" value="Homeodomain-like"/>
    <property type="match status" value="1"/>
</dbReference>
<feature type="compositionally biased region" description="Low complexity" evidence="5">
    <location>
        <begin position="56"/>
        <end position="81"/>
    </location>
</feature>
<dbReference type="SUPFAM" id="SSF46689">
    <property type="entry name" value="Homeodomain-like"/>
    <property type="match status" value="1"/>
</dbReference>
<evidence type="ECO:0000256" key="3">
    <source>
        <dbReference type="ARBA" id="ARBA00023163"/>
    </source>
</evidence>
<keyword evidence="7" id="KW-1185">Reference proteome</keyword>
<evidence type="ECO:0000313" key="6">
    <source>
        <dbReference type="EMBL" id="KAL3680038.1"/>
    </source>
</evidence>
<dbReference type="AlphaFoldDB" id="A0ABD3GLI2"/>
<dbReference type="NCBIfam" id="TIGR01557">
    <property type="entry name" value="myb_SHAQKYF"/>
    <property type="match status" value="1"/>
</dbReference>
<evidence type="ECO:0000256" key="4">
    <source>
        <dbReference type="ARBA" id="ARBA00023242"/>
    </source>
</evidence>
<dbReference type="EMBL" id="JBJQOH010000007">
    <property type="protein sequence ID" value="KAL3680038.1"/>
    <property type="molecule type" value="Genomic_DNA"/>
</dbReference>
<organism evidence="6 7">
    <name type="scientific">Riccia sorocarpa</name>
    <dbReference type="NCBI Taxonomy" id="122646"/>
    <lineage>
        <taxon>Eukaryota</taxon>
        <taxon>Viridiplantae</taxon>
        <taxon>Streptophyta</taxon>
        <taxon>Embryophyta</taxon>
        <taxon>Marchantiophyta</taxon>
        <taxon>Marchantiopsida</taxon>
        <taxon>Marchantiidae</taxon>
        <taxon>Marchantiales</taxon>
        <taxon>Ricciaceae</taxon>
        <taxon>Riccia</taxon>
    </lineage>
</organism>
<evidence type="ECO:0000256" key="5">
    <source>
        <dbReference type="SAM" id="MobiDB-lite"/>
    </source>
</evidence>
<dbReference type="InterPro" id="IPR044847">
    <property type="entry name" value="KAN_fam"/>
</dbReference>
<dbReference type="GO" id="GO:0005634">
    <property type="term" value="C:nucleus"/>
    <property type="evidence" value="ECO:0007669"/>
    <property type="project" value="UniProtKB-SubCell"/>
</dbReference>
<protein>
    <recommendedName>
        <fullName evidence="8">KANADI protein</fullName>
    </recommendedName>
</protein>
<dbReference type="Proteomes" id="UP001633002">
    <property type="component" value="Unassembled WGS sequence"/>
</dbReference>
<keyword evidence="2" id="KW-0805">Transcription regulation</keyword>
<dbReference type="InterPro" id="IPR006447">
    <property type="entry name" value="Myb_dom_plants"/>
</dbReference>
<gene>
    <name evidence="6" type="ORF">R1sor_022994</name>
</gene>
<sequence length="435" mass="46987">MHDNSYLSMPDIVSQCCPDLSLQISPPSTSAPFLGKHQITPEGIDEDRGFDLCKRPSLSTTSPATSALSESSSNCTSASDNSPCTKEASTQLCLFNPSHRLPEVTTSKAASFSNSTPPWFVISEESCTEQPITSTSPSRAGLSNHHHYLHKSGPDSSKSVYLSNIRGDRNTKYVSPEPSTGYSTSGKTAAGGCYPGFTDAEAASTELCLFNPSHRIPEVTTSKAASFSNSTPCFMISEESCTEQPVTSTSPSRAGLSHHHHYFHKSGPDSSKSVYLSNIRDDRNTKYVSPEPSTGYSTSGKIAAGDCYPGFTDAKAAGDLKSGIIRMEDSQSMVRSRFMSKPPSKWSMRAPRSRWTSTLHAHFVHAVELLGGPERASPESVLEVMNVKDLTLAHVKIHLQMYRTMKTTDKPSNPPAKAEDVLILFAVRSLSSSGT</sequence>
<dbReference type="PANTHER" id="PTHR31496:SF3">
    <property type="entry name" value="TRANSCRIPTION REPRESSOR KAN1"/>
    <property type="match status" value="1"/>
</dbReference>
<keyword evidence="3" id="KW-0804">Transcription</keyword>
<name>A0ABD3GLI2_9MARC</name>
<feature type="region of interest" description="Disordered" evidence="5">
    <location>
        <begin position="45"/>
        <end position="81"/>
    </location>
</feature>
<accession>A0ABD3GLI2</accession>
<evidence type="ECO:0000256" key="2">
    <source>
        <dbReference type="ARBA" id="ARBA00023015"/>
    </source>
</evidence>
<dbReference type="PANTHER" id="PTHR31496">
    <property type="entry name" value="TRANSCRIPTION FACTOR KAN2-RELATED"/>
    <property type="match status" value="1"/>
</dbReference>
<evidence type="ECO:0008006" key="8">
    <source>
        <dbReference type="Google" id="ProtNLM"/>
    </source>
</evidence>
<proteinExistence type="predicted"/>